<dbReference type="GeneID" id="18929176"/>
<name>F4R393_MELLP</name>
<protein>
    <recommendedName>
        <fullName evidence="3">Helitron helicase-like domain-containing protein</fullName>
    </recommendedName>
</protein>
<dbReference type="RefSeq" id="XP_007404147.1">
    <property type="nucleotide sequence ID" value="XM_007404085.1"/>
</dbReference>
<keyword evidence="2" id="KW-1185">Reference proteome</keyword>
<dbReference type="Proteomes" id="UP000001072">
    <property type="component" value="Unassembled WGS sequence"/>
</dbReference>
<reference evidence="2" key="1">
    <citation type="journal article" date="2011" name="Proc. Natl. Acad. Sci. U.S.A.">
        <title>Obligate biotrophy features unraveled by the genomic analysis of rust fungi.</title>
        <authorList>
            <person name="Duplessis S."/>
            <person name="Cuomo C.A."/>
            <person name="Lin Y.-C."/>
            <person name="Aerts A."/>
            <person name="Tisserant E."/>
            <person name="Veneault-Fourrey C."/>
            <person name="Joly D.L."/>
            <person name="Hacquard S."/>
            <person name="Amselem J."/>
            <person name="Cantarel B.L."/>
            <person name="Chiu R."/>
            <person name="Coutinho P.M."/>
            <person name="Feau N."/>
            <person name="Field M."/>
            <person name="Frey P."/>
            <person name="Gelhaye E."/>
            <person name="Goldberg J."/>
            <person name="Grabherr M.G."/>
            <person name="Kodira C.D."/>
            <person name="Kohler A."/>
            <person name="Kuees U."/>
            <person name="Lindquist E.A."/>
            <person name="Lucas S.M."/>
            <person name="Mago R."/>
            <person name="Mauceli E."/>
            <person name="Morin E."/>
            <person name="Murat C."/>
            <person name="Pangilinan J.L."/>
            <person name="Park R."/>
            <person name="Pearson M."/>
            <person name="Quesneville H."/>
            <person name="Rouhier N."/>
            <person name="Sakthikumar S."/>
            <person name="Salamov A.A."/>
            <person name="Schmutz J."/>
            <person name="Selles B."/>
            <person name="Shapiro H."/>
            <person name="Tanguay P."/>
            <person name="Tuskan G.A."/>
            <person name="Henrissat B."/>
            <person name="Van de Peer Y."/>
            <person name="Rouze P."/>
            <person name="Ellis J.G."/>
            <person name="Dodds P.N."/>
            <person name="Schein J.E."/>
            <person name="Zhong S."/>
            <person name="Hamelin R.C."/>
            <person name="Grigoriev I.V."/>
            <person name="Szabo L.J."/>
            <person name="Martin F."/>
        </authorList>
    </citation>
    <scope>NUCLEOTIDE SEQUENCE [LARGE SCALE GENOMIC DNA]</scope>
    <source>
        <strain evidence="2">98AG31 / pathotype 3-4-7</strain>
    </source>
</reference>
<accession>F4R393</accession>
<dbReference type="HOGENOM" id="CLU_001324_5_1_1"/>
<organism evidence="2">
    <name type="scientific">Melampsora larici-populina (strain 98AG31 / pathotype 3-4-7)</name>
    <name type="common">Poplar leaf rust fungus</name>
    <dbReference type="NCBI Taxonomy" id="747676"/>
    <lineage>
        <taxon>Eukaryota</taxon>
        <taxon>Fungi</taxon>
        <taxon>Dikarya</taxon>
        <taxon>Basidiomycota</taxon>
        <taxon>Pucciniomycotina</taxon>
        <taxon>Pucciniomycetes</taxon>
        <taxon>Pucciniales</taxon>
        <taxon>Melampsoraceae</taxon>
        <taxon>Melampsora</taxon>
    </lineage>
</organism>
<dbReference type="OrthoDB" id="2272314at2759"/>
<dbReference type="EMBL" id="GL883090">
    <property type="protein sequence ID" value="EGG13209.1"/>
    <property type="molecule type" value="Genomic_DNA"/>
</dbReference>
<evidence type="ECO:0000313" key="2">
    <source>
        <dbReference type="Proteomes" id="UP000001072"/>
    </source>
</evidence>
<proteinExistence type="predicted"/>
<sequence length="313" mass="35199">MPTTAVGLAVPTVLDNTEASLLNRFPGELPYYLGRMNHVCMHCKALRWGQERTKENVRNREEKYMNCCQYGDLKLPMADFDGPPLPDDLFELFTSSSKDAKEFQQNITSYNNAMSFSSLGAKQDHSVMGQKGVGTFKISGQLSHKIPALFPTGDQPACYGQIFMLGDGGEKEVENRLAHFAEGKIKKRITRKLQDIMHRVNPYAEVFRNANEILASEDSMTIVLKSLAPGNRDAKTYNKPRPGDIAALVEEGSFIDAKPRHIKVSRKDGKIIYMTDLHTPYLSLRYPLLLPYGSQQWDDNYQSPTMGTNPGRK</sequence>
<dbReference type="AlphaFoldDB" id="F4R393"/>
<evidence type="ECO:0008006" key="3">
    <source>
        <dbReference type="Google" id="ProtNLM"/>
    </source>
</evidence>
<dbReference type="PANTHER" id="PTHR45786">
    <property type="entry name" value="DNA BINDING PROTEIN-LIKE"/>
    <property type="match status" value="1"/>
</dbReference>
<dbReference type="eggNOG" id="KOG0987">
    <property type="taxonomic scope" value="Eukaryota"/>
</dbReference>
<dbReference type="PANTHER" id="PTHR45786:SF74">
    <property type="entry name" value="ATP-DEPENDENT DNA HELICASE"/>
    <property type="match status" value="1"/>
</dbReference>
<dbReference type="VEuPathDB" id="FungiDB:MELLADRAFT_58373"/>
<gene>
    <name evidence="1" type="ORF">MELLADRAFT_58373</name>
</gene>
<dbReference type="KEGG" id="mlr:MELLADRAFT_58373"/>
<dbReference type="InParanoid" id="F4R393"/>
<evidence type="ECO:0000313" key="1">
    <source>
        <dbReference type="EMBL" id="EGG13209.1"/>
    </source>
</evidence>